<accession>A0AA38TNV3</accession>
<dbReference type="Pfam" id="PF00646">
    <property type="entry name" value="F-box"/>
    <property type="match status" value="1"/>
</dbReference>
<dbReference type="Pfam" id="PF07734">
    <property type="entry name" value="FBA_1"/>
    <property type="match status" value="1"/>
</dbReference>
<protein>
    <recommendedName>
        <fullName evidence="1">F-box domain-containing protein</fullName>
    </recommendedName>
</protein>
<gene>
    <name evidence="2" type="ORF">OSB04_013420</name>
</gene>
<dbReference type="InterPro" id="IPR001810">
    <property type="entry name" value="F-box_dom"/>
</dbReference>
<dbReference type="CDD" id="cd22157">
    <property type="entry name" value="F-box_AtFBW1-like"/>
    <property type="match status" value="1"/>
</dbReference>
<dbReference type="SUPFAM" id="SSF81383">
    <property type="entry name" value="F-box domain"/>
    <property type="match status" value="1"/>
</dbReference>
<comment type="caution">
    <text evidence="2">The sequence shown here is derived from an EMBL/GenBank/DDBJ whole genome shotgun (WGS) entry which is preliminary data.</text>
</comment>
<dbReference type="InterPro" id="IPR017451">
    <property type="entry name" value="F-box-assoc_interact_dom"/>
</dbReference>
<name>A0AA38TNV3_9ASTR</name>
<dbReference type="InterPro" id="IPR036047">
    <property type="entry name" value="F-box-like_dom_sf"/>
</dbReference>
<feature type="domain" description="F-box" evidence="1">
    <location>
        <begin position="1"/>
        <end position="44"/>
    </location>
</feature>
<keyword evidence="3" id="KW-1185">Reference proteome</keyword>
<dbReference type="EMBL" id="JARYMX010000003">
    <property type="protein sequence ID" value="KAJ9558806.1"/>
    <property type="molecule type" value="Genomic_DNA"/>
</dbReference>
<sequence>MAVELPDEVIVEILSMLPAKSLLRFQLVCKYWLNLISSSKFKLMHLHNFNQLNPRYFVRRRLKADDECYDVHLDDEAFSLDDSTQIEFPFDRIRVHSCFRIVGCCHGVVCLSDDGNCFSDSFDLVILWNPSIRRKLTLPIPIFEVSRFSESLVLGFGYDKMSDDYKLVRLVYTHYRKPRPRVEVYAVKTDIWRKVMFPDDLRCSYIDCSWSQVFSNGCVHWIASDSKQSHNSIMTFDTSTEVFGEIMLPDDLLEVEVSTMMLSLVGESLAVTYYDTLTNRARMASSTYKTWVMQEHKNPTSWKMIYDMHYPDVDMGKPLKLRNKGDMIMESSDRNIFVYNYYSGYACRIYPGNEPTVSCWTYVDNYQESLALLDVGHSVSGEVTKEALLNGITIPAPELSPCPQGGKK</sequence>
<dbReference type="Gene3D" id="1.20.1280.50">
    <property type="match status" value="1"/>
</dbReference>
<reference evidence="2" key="1">
    <citation type="submission" date="2023-03" db="EMBL/GenBank/DDBJ databases">
        <title>Chromosome-scale reference genome and RAD-based genetic map of yellow starthistle (Centaurea solstitialis) reveal putative structural variation and QTLs associated with invader traits.</title>
        <authorList>
            <person name="Reatini B."/>
            <person name="Cang F.A."/>
            <person name="Jiang Q."/>
            <person name="Mckibben M.T.W."/>
            <person name="Barker M.S."/>
            <person name="Rieseberg L.H."/>
            <person name="Dlugosch K.M."/>
        </authorList>
    </citation>
    <scope>NUCLEOTIDE SEQUENCE</scope>
    <source>
        <strain evidence="2">CAN-66</strain>
        <tissue evidence="2">Leaf</tissue>
    </source>
</reference>
<dbReference type="InterPro" id="IPR050796">
    <property type="entry name" value="SCF_F-box_component"/>
</dbReference>
<dbReference type="PANTHER" id="PTHR31672">
    <property type="entry name" value="BNACNNG10540D PROTEIN"/>
    <property type="match status" value="1"/>
</dbReference>
<evidence type="ECO:0000313" key="3">
    <source>
        <dbReference type="Proteomes" id="UP001172457"/>
    </source>
</evidence>
<dbReference type="SMART" id="SM00256">
    <property type="entry name" value="FBOX"/>
    <property type="match status" value="1"/>
</dbReference>
<evidence type="ECO:0000259" key="1">
    <source>
        <dbReference type="PROSITE" id="PS50181"/>
    </source>
</evidence>
<dbReference type="AlphaFoldDB" id="A0AA38TNV3"/>
<proteinExistence type="predicted"/>
<evidence type="ECO:0000313" key="2">
    <source>
        <dbReference type="EMBL" id="KAJ9558806.1"/>
    </source>
</evidence>
<organism evidence="2 3">
    <name type="scientific">Centaurea solstitialis</name>
    <name type="common">yellow star-thistle</name>
    <dbReference type="NCBI Taxonomy" id="347529"/>
    <lineage>
        <taxon>Eukaryota</taxon>
        <taxon>Viridiplantae</taxon>
        <taxon>Streptophyta</taxon>
        <taxon>Embryophyta</taxon>
        <taxon>Tracheophyta</taxon>
        <taxon>Spermatophyta</taxon>
        <taxon>Magnoliopsida</taxon>
        <taxon>eudicotyledons</taxon>
        <taxon>Gunneridae</taxon>
        <taxon>Pentapetalae</taxon>
        <taxon>asterids</taxon>
        <taxon>campanulids</taxon>
        <taxon>Asterales</taxon>
        <taxon>Asteraceae</taxon>
        <taxon>Carduoideae</taxon>
        <taxon>Cardueae</taxon>
        <taxon>Centaureinae</taxon>
        <taxon>Centaurea</taxon>
    </lineage>
</organism>
<dbReference type="PROSITE" id="PS50181">
    <property type="entry name" value="FBOX"/>
    <property type="match status" value="1"/>
</dbReference>
<dbReference type="Proteomes" id="UP001172457">
    <property type="component" value="Chromosome 3"/>
</dbReference>
<dbReference type="NCBIfam" id="TIGR01640">
    <property type="entry name" value="F_box_assoc_1"/>
    <property type="match status" value="1"/>
</dbReference>
<dbReference type="PANTHER" id="PTHR31672:SF13">
    <property type="entry name" value="F-BOX PROTEIN CPR30-LIKE"/>
    <property type="match status" value="1"/>
</dbReference>
<dbReference type="InterPro" id="IPR006527">
    <property type="entry name" value="F-box-assoc_dom_typ1"/>
</dbReference>